<protein>
    <submittedName>
        <fullName evidence="2">Sodium:glutamate symporter</fullName>
    </submittedName>
</protein>
<feature type="transmembrane region" description="Helical" evidence="1">
    <location>
        <begin position="163"/>
        <end position="186"/>
    </location>
</feature>
<feature type="transmembrane region" description="Helical" evidence="1">
    <location>
        <begin position="322"/>
        <end position="341"/>
    </location>
</feature>
<feature type="transmembrane region" description="Helical" evidence="1">
    <location>
        <begin position="258"/>
        <end position="281"/>
    </location>
</feature>
<dbReference type="PANTHER" id="PTHR36178:SF1">
    <property type="entry name" value="SODIUM_GLUTAMATE SYMPORTER"/>
    <property type="match status" value="1"/>
</dbReference>
<organism evidence="2 3">
    <name type="scientific">Oceanobacillus jeddahense</name>
    <dbReference type="NCBI Taxonomy" id="1462527"/>
    <lineage>
        <taxon>Bacteria</taxon>
        <taxon>Bacillati</taxon>
        <taxon>Bacillota</taxon>
        <taxon>Bacilli</taxon>
        <taxon>Bacillales</taxon>
        <taxon>Bacillaceae</taxon>
        <taxon>Oceanobacillus</taxon>
    </lineage>
</organism>
<keyword evidence="1" id="KW-1133">Transmembrane helix</keyword>
<accession>A0ABY5JQU7</accession>
<dbReference type="PANTHER" id="PTHR36178">
    <property type="entry name" value="SLR0625 PROTEIN"/>
    <property type="match status" value="1"/>
</dbReference>
<gene>
    <name evidence="2" type="ORF">NP439_21735</name>
</gene>
<dbReference type="EMBL" id="CP101914">
    <property type="protein sequence ID" value="UUI02624.1"/>
    <property type="molecule type" value="Genomic_DNA"/>
</dbReference>
<keyword evidence="3" id="KW-1185">Reference proteome</keyword>
<feature type="transmembrane region" description="Helical" evidence="1">
    <location>
        <begin position="390"/>
        <end position="412"/>
    </location>
</feature>
<dbReference type="RefSeq" id="WP_256707843.1">
    <property type="nucleotide sequence ID" value="NZ_CP101914.1"/>
</dbReference>
<proteinExistence type="predicted"/>
<feature type="transmembrane region" description="Helical" evidence="1">
    <location>
        <begin position="361"/>
        <end position="378"/>
    </location>
</feature>
<feature type="transmembrane region" description="Helical" evidence="1">
    <location>
        <begin position="234"/>
        <end position="252"/>
    </location>
</feature>
<keyword evidence="1" id="KW-0812">Transmembrane</keyword>
<sequence>MDDFSIWSLMIDISIVSGLLLVGTVMRAKLVFIQSLFLPASIIAGFLGLFLGPGGVNILPFSNQISEYPGLLIAVIFASIPIGSKKIRIKEIIGRVREMWSYSMLLTLLMWGGGALFSLLLINQLFTDLPSGFGLILGAGFLGGHGTAAAIGEAFNLHGWEEAMSLGMTSATVGILISIIGGILIVKLGTEKGHTQFISSFKDLPSEMRSGLIKSDNRTNMGSETVSSNSIDPLVLHLAIIAFVVGVSYWIVELLGSLIPGIAVPLLSIAFVVALAFQYLIRILKADSYVDQQVISRIGGSATDYLVTIGIASINITIVMDYAVPLILLFVFGTIWAYLIFKFIGPNIFQTFWFEKSLFGWGWSTGTVAMGLSLLRIVDPELKSKTPDDYALAYIGMVPVEILIITFAPLLVSLGLPYVIPTALLILAVVIIAAHKYFGLWGQVSKEITNNRKVN</sequence>
<feature type="transmembrane region" description="Helical" evidence="1">
    <location>
        <begin position="418"/>
        <end position="438"/>
    </location>
</feature>
<name>A0ABY5JQU7_9BACI</name>
<evidence type="ECO:0000313" key="3">
    <source>
        <dbReference type="Proteomes" id="UP001059773"/>
    </source>
</evidence>
<feature type="transmembrane region" description="Helical" evidence="1">
    <location>
        <begin position="36"/>
        <end position="56"/>
    </location>
</feature>
<feature type="transmembrane region" description="Helical" evidence="1">
    <location>
        <begin position="6"/>
        <end position="24"/>
    </location>
</feature>
<evidence type="ECO:0000256" key="1">
    <source>
        <dbReference type="SAM" id="Phobius"/>
    </source>
</evidence>
<feature type="transmembrane region" description="Helical" evidence="1">
    <location>
        <begin position="105"/>
        <end position="126"/>
    </location>
</feature>
<evidence type="ECO:0000313" key="2">
    <source>
        <dbReference type="EMBL" id="UUI02624.1"/>
    </source>
</evidence>
<dbReference type="Proteomes" id="UP001059773">
    <property type="component" value="Chromosome"/>
</dbReference>
<dbReference type="InterPro" id="IPR004445">
    <property type="entry name" value="GltS"/>
</dbReference>
<reference evidence="2" key="1">
    <citation type="submission" date="2022-07" db="EMBL/GenBank/DDBJ databases">
        <title>FELIX.</title>
        <authorList>
            <person name="Wan K.H."/>
            <person name="Park S."/>
            <person name="Lawrence Q."/>
            <person name="Eichenberger J.P."/>
            <person name="Booth B.W."/>
            <person name="Piaggio A.J."/>
            <person name="Chandler J.C."/>
            <person name="Franklin A.B."/>
            <person name="Celniker S.E."/>
        </authorList>
    </citation>
    <scope>NUCLEOTIDE SEQUENCE</scope>
    <source>
        <strain evidence="2">QA-1986 374</strain>
    </source>
</reference>
<keyword evidence="1" id="KW-0472">Membrane</keyword>